<dbReference type="AlphaFoldDB" id="L8WZ10"/>
<comment type="caution">
    <text evidence="1">The sequence shown here is derived from an EMBL/GenBank/DDBJ whole genome shotgun (WGS) entry which is preliminary data.</text>
</comment>
<gene>
    <name evidence="1" type="ORF">AG1IA_03913</name>
</gene>
<dbReference type="EMBL" id="AFRT01000938">
    <property type="protein sequence ID" value="ELU42062.1"/>
    <property type="molecule type" value="Genomic_DNA"/>
</dbReference>
<reference evidence="1 2" key="1">
    <citation type="journal article" date="2013" name="Nat. Commun.">
        <title>The evolution and pathogenic mechanisms of the rice sheath blight pathogen.</title>
        <authorList>
            <person name="Zheng A."/>
            <person name="Lin R."/>
            <person name="Xu L."/>
            <person name="Qin P."/>
            <person name="Tang C."/>
            <person name="Ai P."/>
            <person name="Zhang D."/>
            <person name="Liu Y."/>
            <person name="Sun Z."/>
            <person name="Feng H."/>
            <person name="Wang Y."/>
            <person name="Chen Y."/>
            <person name="Liang X."/>
            <person name="Fu R."/>
            <person name="Li Q."/>
            <person name="Zhang J."/>
            <person name="Yu X."/>
            <person name="Xie Z."/>
            <person name="Ding L."/>
            <person name="Guan P."/>
            <person name="Tang J."/>
            <person name="Liang Y."/>
            <person name="Wang S."/>
            <person name="Deng Q."/>
            <person name="Li S."/>
            <person name="Zhu J."/>
            <person name="Wang L."/>
            <person name="Liu H."/>
            <person name="Li P."/>
        </authorList>
    </citation>
    <scope>NUCLEOTIDE SEQUENCE [LARGE SCALE GENOMIC DNA]</scope>
    <source>
        <strain evidence="2">AG-1 IA</strain>
    </source>
</reference>
<keyword evidence="2" id="KW-1185">Reference proteome</keyword>
<evidence type="ECO:0000313" key="2">
    <source>
        <dbReference type="Proteomes" id="UP000011668"/>
    </source>
</evidence>
<organism evidence="1 2">
    <name type="scientific">Thanatephorus cucumeris (strain AG1-IA)</name>
    <name type="common">Rice sheath blight fungus</name>
    <name type="synonym">Rhizoctonia solani</name>
    <dbReference type="NCBI Taxonomy" id="983506"/>
    <lineage>
        <taxon>Eukaryota</taxon>
        <taxon>Fungi</taxon>
        <taxon>Dikarya</taxon>
        <taxon>Basidiomycota</taxon>
        <taxon>Agaricomycotina</taxon>
        <taxon>Agaricomycetes</taxon>
        <taxon>Cantharellales</taxon>
        <taxon>Ceratobasidiaceae</taxon>
        <taxon>Rhizoctonia</taxon>
        <taxon>Rhizoctonia solani AG-1</taxon>
    </lineage>
</organism>
<dbReference type="Proteomes" id="UP000011668">
    <property type="component" value="Unassembled WGS sequence"/>
</dbReference>
<sequence length="49" mass="5631">MIIVNDMCVFMCMAVVSMWLSNTYKQQAYTLVTQSSALSRYPKYIVIST</sequence>
<proteinExistence type="predicted"/>
<protein>
    <submittedName>
        <fullName evidence="1">Uncharacterized protein</fullName>
    </submittedName>
</protein>
<dbReference type="HOGENOM" id="CLU_3144002_0_0_1"/>
<name>L8WZ10_THACA</name>
<accession>L8WZ10</accession>
<evidence type="ECO:0000313" key="1">
    <source>
        <dbReference type="EMBL" id="ELU42062.1"/>
    </source>
</evidence>